<dbReference type="InterPro" id="IPR014001">
    <property type="entry name" value="Helicase_ATP-bd"/>
</dbReference>
<dbReference type="Pfam" id="PF00097">
    <property type="entry name" value="zf-C3HC4"/>
    <property type="match status" value="1"/>
</dbReference>
<proteinExistence type="inferred from homology"/>
<dbReference type="CDD" id="cd18793">
    <property type="entry name" value="SF2_C_SNF"/>
    <property type="match status" value="1"/>
</dbReference>
<dbReference type="PANTHER" id="PTHR45626:SF22">
    <property type="entry name" value="DNA REPAIR PROTEIN RAD5"/>
    <property type="match status" value="1"/>
</dbReference>
<evidence type="ECO:0000256" key="14">
    <source>
        <dbReference type="PROSITE-ProRule" id="PRU00175"/>
    </source>
</evidence>
<dbReference type="Gene3D" id="3.40.50.10810">
    <property type="entry name" value="Tandem AAA-ATPase domain"/>
    <property type="match status" value="2"/>
</dbReference>
<feature type="domain" description="Helicase C-terminal" evidence="18">
    <location>
        <begin position="1195"/>
        <end position="1344"/>
    </location>
</feature>
<dbReference type="InterPro" id="IPR000330">
    <property type="entry name" value="SNF2_N"/>
</dbReference>
<dbReference type="InterPro" id="IPR018957">
    <property type="entry name" value="Znf_C3HC4_RING-type"/>
</dbReference>
<dbReference type="SUPFAM" id="SSF52540">
    <property type="entry name" value="P-loop containing nucleoside triphosphate hydrolases"/>
    <property type="match status" value="2"/>
</dbReference>
<evidence type="ECO:0000256" key="7">
    <source>
        <dbReference type="ARBA" id="ARBA00022771"/>
    </source>
</evidence>
<dbReference type="InterPro" id="IPR014905">
    <property type="entry name" value="HIRAN"/>
</dbReference>
<dbReference type="Gene3D" id="3.40.50.300">
    <property type="entry name" value="P-loop containing nucleotide triphosphate hydrolases"/>
    <property type="match status" value="2"/>
</dbReference>
<evidence type="ECO:0000256" key="11">
    <source>
        <dbReference type="ARBA" id="ARBA00022840"/>
    </source>
</evidence>
<evidence type="ECO:0000256" key="13">
    <source>
        <dbReference type="ARBA" id="ARBA00023242"/>
    </source>
</evidence>
<evidence type="ECO:0000256" key="6">
    <source>
        <dbReference type="ARBA" id="ARBA00022763"/>
    </source>
</evidence>
<dbReference type="InterPro" id="IPR013083">
    <property type="entry name" value="Znf_RING/FYVE/PHD"/>
</dbReference>
<reference evidence="19 20" key="1">
    <citation type="submission" date="2019-09" db="EMBL/GenBank/DDBJ databases">
        <authorList>
            <person name="Brejova B."/>
        </authorList>
    </citation>
    <scope>NUCLEOTIDE SEQUENCE [LARGE SCALE GENOMIC DNA]</scope>
</reference>
<comment type="subcellular location">
    <subcellularLocation>
        <location evidence="1">Nucleus</location>
    </subcellularLocation>
</comment>
<keyword evidence="9" id="KW-0347">Helicase</keyword>
<evidence type="ECO:0000313" key="20">
    <source>
        <dbReference type="Proteomes" id="UP000398389"/>
    </source>
</evidence>
<feature type="domain" description="Helicase ATP-binding" evidence="17">
    <location>
        <begin position="633"/>
        <end position="883"/>
    </location>
</feature>
<dbReference type="PROSITE" id="PS51192">
    <property type="entry name" value="HELICASE_ATP_BIND_1"/>
    <property type="match status" value="1"/>
</dbReference>
<name>A0A5E8BD85_9ASCO</name>
<feature type="domain" description="RING-type" evidence="16">
    <location>
        <begin position="1065"/>
        <end position="1111"/>
    </location>
</feature>
<dbReference type="SMART" id="SM00487">
    <property type="entry name" value="DEXDc"/>
    <property type="match status" value="1"/>
</dbReference>
<dbReference type="Pfam" id="PF00271">
    <property type="entry name" value="Helicase_C"/>
    <property type="match status" value="1"/>
</dbReference>
<dbReference type="Gene3D" id="3.30.40.10">
    <property type="entry name" value="Zinc/RING finger domain, C3HC4 (zinc finger)"/>
    <property type="match status" value="1"/>
</dbReference>
<evidence type="ECO:0000256" key="8">
    <source>
        <dbReference type="ARBA" id="ARBA00022801"/>
    </source>
</evidence>
<dbReference type="GO" id="GO:0005524">
    <property type="term" value="F:ATP binding"/>
    <property type="evidence" value="ECO:0007669"/>
    <property type="project" value="UniProtKB-KW"/>
</dbReference>
<dbReference type="SMART" id="SM00490">
    <property type="entry name" value="HELICc"/>
    <property type="match status" value="1"/>
</dbReference>
<dbReference type="SMART" id="SM00184">
    <property type="entry name" value="RING"/>
    <property type="match status" value="1"/>
</dbReference>
<keyword evidence="7 14" id="KW-0863">Zinc-finger</keyword>
<evidence type="ECO:0000313" key="19">
    <source>
        <dbReference type="EMBL" id="VVT49553.1"/>
    </source>
</evidence>
<evidence type="ECO:0000256" key="5">
    <source>
        <dbReference type="ARBA" id="ARBA00022741"/>
    </source>
</evidence>
<dbReference type="SMART" id="SM00910">
    <property type="entry name" value="HIRAN"/>
    <property type="match status" value="1"/>
</dbReference>
<dbReference type="GO" id="GO:0006281">
    <property type="term" value="P:DNA repair"/>
    <property type="evidence" value="ECO:0007669"/>
    <property type="project" value="UniProtKB-KW"/>
</dbReference>
<evidence type="ECO:0000256" key="10">
    <source>
        <dbReference type="ARBA" id="ARBA00022833"/>
    </source>
</evidence>
<dbReference type="SUPFAM" id="SSF57850">
    <property type="entry name" value="RING/U-box"/>
    <property type="match status" value="1"/>
</dbReference>
<evidence type="ECO:0000256" key="4">
    <source>
        <dbReference type="ARBA" id="ARBA00022723"/>
    </source>
</evidence>
<comment type="similarity">
    <text evidence="2">Belongs to the SNF2/RAD54 helicase family.</text>
</comment>
<dbReference type="GeneID" id="43581145"/>
<keyword evidence="6" id="KW-0227">DNA damage</keyword>
<dbReference type="Pfam" id="PF08797">
    <property type="entry name" value="HIRAN"/>
    <property type="match status" value="1"/>
</dbReference>
<dbReference type="CDD" id="cd18008">
    <property type="entry name" value="DEXDc_SHPRH-like"/>
    <property type="match status" value="1"/>
</dbReference>
<accession>A0A5E8BD85</accession>
<keyword evidence="13" id="KW-0539">Nucleus</keyword>
<keyword evidence="11" id="KW-0067">ATP-binding</keyword>
<keyword evidence="12" id="KW-0234">DNA repair</keyword>
<keyword evidence="10" id="KW-0862">Zinc</keyword>
<feature type="compositionally biased region" description="Low complexity" evidence="15">
    <location>
        <begin position="139"/>
        <end position="154"/>
    </location>
</feature>
<feature type="compositionally biased region" description="Polar residues" evidence="15">
    <location>
        <begin position="216"/>
        <end position="229"/>
    </location>
</feature>
<evidence type="ECO:0000256" key="2">
    <source>
        <dbReference type="ARBA" id="ARBA00007025"/>
    </source>
</evidence>
<protein>
    <recommendedName>
        <fullName evidence="3">DNA repair protein RAD5</fullName>
    </recommendedName>
</protein>
<evidence type="ECO:0000256" key="3">
    <source>
        <dbReference type="ARBA" id="ARBA00013412"/>
    </source>
</evidence>
<evidence type="ECO:0000256" key="1">
    <source>
        <dbReference type="ARBA" id="ARBA00004123"/>
    </source>
</evidence>
<dbReference type="InterPro" id="IPR049730">
    <property type="entry name" value="SNF2/RAD54-like_C"/>
</dbReference>
<evidence type="ECO:0000259" key="17">
    <source>
        <dbReference type="PROSITE" id="PS51192"/>
    </source>
</evidence>
<dbReference type="RefSeq" id="XP_031852936.1">
    <property type="nucleotide sequence ID" value="XM_031997045.1"/>
</dbReference>
<dbReference type="EMBL" id="CABVLU010000002">
    <property type="protein sequence ID" value="VVT49553.1"/>
    <property type="molecule type" value="Genomic_DNA"/>
</dbReference>
<organism evidence="19 20">
    <name type="scientific">Magnusiomyces paraingens</name>
    <dbReference type="NCBI Taxonomy" id="2606893"/>
    <lineage>
        <taxon>Eukaryota</taxon>
        <taxon>Fungi</taxon>
        <taxon>Dikarya</taxon>
        <taxon>Ascomycota</taxon>
        <taxon>Saccharomycotina</taxon>
        <taxon>Dipodascomycetes</taxon>
        <taxon>Dipodascales</taxon>
        <taxon>Dipodascaceae</taxon>
        <taxon>Magnusiomyces</taxon>
    </lineage>
</organism>
<evidence type="ECO:0000256" key="15">
    <source>
        <dbReference type="SAM" id="MobiDB-lite"/>
    </source>
</evidence>
<feature type="region of interest" description="Disordered" evidence="15">
    <location>
        <begin position="211"/>
        <end position="234"/>
    </location>
</feature>
<keyword evidence="8" id="KW-0378">Hydrolase</keyword>
<dbReference type="OrthoDB" id="2801544at2759"/>
<dbReference type="Pfam" id="PF00176">
    <property type="entry name" value="SNF2-rel_dom"/>
    <property type="match status" value="1"/>
</dbReference>
<evidence type="ECO:0000259" key="18">
    <source>
        <dbReference type="PROSITE" id="PS51194"/>
    </source>
</evidence>
<evidence type="ECO:0000256" key="9">
    <source>
        <dbReference type="ARBA" id="ARBA00022806"/>
    </source>
</evidence>
<dbReference type="GO" id="GO:0016818">
    <property type="term" value="F:hydrolase activity, acting on acid anhydrides, in phosphorus-containing anhydrides"/>
    <property type="evidence" value="ECO:0007669"/>
    <property type="project" value="InterPro"/>
</dbReference>
<dbReference type="InterPro" id="IPR027417">
    <property type="entry name" value="P-loop_NTPase"/>
</dbReference>
<dbReference type="PANTHER" id="PTHR45626">
    <property type="entry name" value="TRANSCRIPTION TERMINATION FACTOR 2-RELATED"/>
    <property type="match status" value="1"/>
</dbReference>
<dbReference type="PROSITE" id="PS50089">
    <property type="entry name" value="ZF_RING_2"/>
    <property type="match status" value="1"/>
</dbReference>
<dbReference type="GO" id="GO:0003676">
    <property type="term" value="F:nucleic acid binding"/>
    <property type="evidence" value="ECO:0007669"/>
    <property type="project" value="InterPro"/>
</dbReference>
<dbReference type="GO" id="GO:0005634">
    <property type="term" value="C:nucleus"/>
    <property type="evidence" value="ECO:0007669"/>
    <property type="project" value="UniProtKB-SubCell"/>
</dbReference>
<feature type="region of interest" description="Disordered" evidence="15">
    <location>
        <begin position="139"/>
        <end position="182"/>
    </location>
</feature>
<keyword evidence="4" id="KW-0479">Metal-binding</keyword>
<dbReference type="InterPro" id="IPR050628">
    <property type="entry name" value="SNF2_RAD54_helicase_TF"/>
</dbReference>
<dbReference type="InterPro" id="IPR001650">
    <property type="entry name" value="Helicase_C-like"/>
</dbReference>
<dbReference type="PROSITE" id="PS51194">
    <property type="entry name" value="HELICASE_CTER"/>
    <property type="match status" value="1"/>
</dbReference>
<dbReference type="GO" id="GO:0004386">
    <property type="term" value="F:helicase activity"/>
    <property type="evidence" value="ECO:0007669"/>
    <property type="project" value="UniProtKB-KW"/>
</dbReference>
<dbReference type="GO" id="GO:0008094">
    <property type="term" value="F:ATP-dependent activity, acting on DNA"/>
    <property type="evidence" value="ECO:0007669"/>
    <property type="project" value="TreeGrafter"/>
</dbReference>
<dbReference type="InterPro" id="IPR001841">
    <property type="entry name" value="Znf_RING"/>
</dbReference>
<sequence length="1356" mass="151823">MTTDRNDSFQHLLDSESLESFSSLDIPNIPTAKRVKFFHRYPSSEDKTNNQSSNLESLKSANHSDTIENIPPTSQPPSTDLNNTQAQIKAITTDPAFRNELEAIVGPLSTQKVLELRDRSSGNVNRAVNILFDEQSMSTAPVQAQAPEQAPTQVNVKPNCSSSLSVRSSEDEPITASQNNSLNEELGTASQNTLEDNLLPALSQEPLAKSTPLVGKSSNFHNQTKSRLQTPEGPVFATKNHSSQYFSPDLDYTWTERYIGSLQADILVTRSGKNLIQYQEKLNVISASSSFSANKSSSFVRISNSKGLEVGRFSGDLARIISILIDTGTCTFKATCIFADSKLRIGDQFFIQLDCYLLRHAFSGTDIIHSHEITGINDPSDPQQQINQFLTQSDSTLKLIGGNGFSVSQLSPRKRMAQPIPNNKAFFNNSRESLDESILKTRQKALVSIFNKISLKPLHRSKQENTSANPIQLSNEDLFAQLEKASEMAVITPVAGKQRALEDVDIDKQTNMEGTEEPNFDQAQLDTVYRRTSEAQDRMLEEVDPGDTFAMKLRPYQKRGLNWMLRRESPEQYHGDSAERDADGAIIEPMNPLWQEFSWPDNPNLSLEAGSKPLGPPTFYVNLYAGDLSLKFPRQKKMVQGGILADEMGLGKTISTMAVIHTNKYSEETEYDENLPSSQVLREKRDKRGDFAKYTTLIVAPMSLLSQWESEALASSKNGTTRVLVYYGSAATSINLRSLLCGPNAEKEAPNVIVTSYGTLASEHTTLVRYRKRQLNLKASGRTLDGSSTKKTLHEAGDDQGHIWDDIGTEDWEDDADLGLFGLYGVEFYRVVLDEGHVIKNRTTKTAKACYDIRSQRRWVLTGTPIVNRLEDLFSLIKFLGAEPWNNFSFWKTFITVPFMNKDLERALTVVQSVMEPILLRRTKLMKGSDGKPLVELPSKEVHIVTVKLTHEERSIYDLIFASAKSAFDKNVNNGTVMKSYTTILAQILRLRQACCHPSMVTEALLAQQKFPENIMSINKIEELVADFNKTKQTNDQGAISSSETEEKFEYEVLSALQQGDPIECPICLTENILQDDMAVTECFHISCMDCLLKHIELSKKLHGNPQCPICCAPISEENLFTVQREIPITSGLSKNTVVEDGIKPKIRLQPYNPHGQSAKIQFLLSKLRETRRQNQNEICEHGIISSAKSGKKSSKNANIIKTVIFSQFTEYLDIIERALAAEGFVSLRFDGSLSQAERARVLSRFKGESNDTNVQYDILLISLKAGGVGLNLVCAQQVFLMDPWWSYAVEAQAIDRIHRMGQEHTVNVYRVIAENSVEEKILRIQQRKIALASSIGMTEEERKAQRMDDIKLLFQ</sequence>
<gene>
    <name evidence="19" type="ORF">SAPINGB_P002326</name>
</gene>
<dbReference type="Proteomes" id="UP000398389">
    <property type="component" value="Unassembled WGS sequence"/>
</dbReference>
<evidence type="ECO:0000259" key="16">
    <source>
        <dbReference type="PROSITE" id="PS50089"/>
    </source>
</evidence>
<dbReference type="InterPro" id="IPR038718">
    <property type="entry name" value="SNF2-like_sf"/>
</dbReference>
<dbReference type="GO" id="GO:0008270">
    <property type="term" value="F:zinc ion binding"/>
    <property type="evidence" value="ECO:0007669"/>
    <property type="project" value="UniProtKB-KW"/>
</dbReference>
<keyword evidence="20" id="KW-1185">Reference proteome</keyword>
<feature type="region of interest" description="Disordered" evidence="15">
    <location>
        <begin position="62"/>
        <end position="82"/>
    </location>
</feature>
<keyword evidence="5" id="KW-0547">Nucleotide-binding</keyword>
<evidence type="ECO:0000256" key="12">
    <source>
        <dbReference type="ARBA" id="ARBA00023204"/>
    </source>
</evidence>